<organism evidence="1 2">
    <name type="scientific">Nakaseomyces bracarensis</name>
    <dbReference type="NCBI Taxonomy" id="273131"/>
    <lineage>
        <taxon>Eukaryota</taxon>
        <taxon>Fungi</taxon>
        <taxon>Dikarya</taxon>
        <taxon>Ascomycota</taxon>
        <taxon>Saccharomycotina</taxon>
        <taxon>Saccharomycetes</taxon>
        <taxon>Saccharomycetales</taxon>
        <taxon>Saccharomycetaceae</taxon>
        <taxon>Nakaseomyces</taxon>
    </lineage>
</organism>
<dbReference type="PANTHER" id="PTHR28106">
    <property type="entry name" value="MITOCHONDRIAL ATPASE COMPLEX SUBUNIT ATP10"/>
    <property type="match status" value="1"/>
</dbReference>
<dbReference type="Pfam" id="PF05176">
    <property type="entry name" value="ATP-synt_10"/>
    <property type="match status" value="1"/>
</dbReference>
<name>A0ABR4NSK0_9SACH</name>
<proteinExistence type="predicted"/>
<keyword evidence="2" id="KW-1185">Reference proteome</keyword>
<sequence length="274" mass="31771">MYLYRSVARFSTSSSSHFFARFMKPIMNAAPKEHIVEQLLKPVGLRSPPNPNTVYTEGNNLMDLFDGDKTEERIKELEIEFSKSGMYEMSTFKKTNGKMFISPASYWKSEKALYFPHLHGKPLSDTKGSEKNLEDQLKGKLSVVRVFSTQIGDNISQSYLQNDEVNVDHSDSNEKYQIINLHLLENKLKTWFFKLSLGKLRSTTKDHDRYWLCDRAQIPFLIREKLLINNVYTGFLFVVDRNLKIRYMASGAASPEEFKALWRVVDSLSRETRA</sequence>
<evidence type="ECO:0000313" key="2">
    <source>
        <dbReference type="Proteomes" id="UP001623330"/>
    </source>
</evidence>
<dbReference type="Proteomes" id="UP001623330">
    <property type="component" value="Unassembled WGS sequence"/>
</dbReference>
<dbReference type="InterPro" id="IPR007849">
    <property type="entry name" value="ATP10"/>
</dbReference>
<comment type="caution">
    <text evidence="1">The sequence shown here is derived from an EMBL/GenBank/DDBJ whole genome shotgun (WGS) entry which is preliminary data.</text>
</comment>
<dbReference type="PANTHER" id="PTHR28106:SF1">
    <property type="entry name" value="MITOCHONDRIAL ATPASE COMPLEX SUBUNIT ATP10"/>
    <property type="match status" value="1"/>
</dbReference>
<accession>A0ABR4NSK0</accession>
<gene>
    <name evidence="1" type="ORF">RNJ44_00445</name>
</gene>
<reference evidence="1 2" key="1">
    <citation type="submission" date="2024-05" db="EMBL/GenBank/DDBJ databases">
        <title>Long read based assembly of the Candida bracarensis genome reveals expanded adhesin content.</title>
        <authorList>
            <person name="Marcet-Houben M."/>
            <person name="Ksiezopolska E."/>
            <person name="Gabaldon T."/>
        </authorList>
    </citation>
    <scope>NUCLEOTIDE SEQUENCE [LARGE SCALE GENOMIC DNA]</scope>
    <source>
        <strain evidence="1 2">CBM6</strain>
    </source>
</reference>
<dbReference type="EMBL" id="JBEVYD010000007">
    <property type="protein sequence ID" value="KAL3231410.1"/>
    <property type="molecule type" value="Genomic_DNA"/>
</dbReference>
<evidence type="ECO:0000313" key="1">
    <source>
        <dbReference type="EMBL" id="KAL3231410.1"/>
    </source>
</evidence>
<protein>
    <submittedName>
        <fullName evidence="1">Mitochondrial ATPase complex subunit ATP10</fullName>
    </submittedName>
</protein>